<proteinExistence type="inferred from homology"/>
<dbReference type="Gene3D" id="3.10.129.10">
    <property type="entry name" value="Hotdog Thioesterase"/>
    <property type="match status" value="1"/>
</dbReference>
<dbReference type="InterPro" id="IPR003736">
    <property type="entry name" value="PAAI_dom"/>
</dbReference>
<dbReference type="InterPro" id="IPR029069">
    <property type="entry name" value="HotDog_dom_sf"/>
</dbReference>
<dbReference type="PANTHER" id="PTHR21660:SF1">
    <property type="entry name" value="ACYL-COENZYME A THIOESTERASE 13"/>
    <property type="match status" value="1"/>
</dbReference>
<dbReference type="OrthoDB" id="9813282at2"/>
<dbReference type="EMBL" id="QJRX01000008">
    <property type="protein sequence ID" value="PYC21859.1"/>
    <property type="molecule type" value="Genomic_DNA"/>
</dbReference>
<dbReference type="NCBIfam" id="TIGR00369">
    <property type="entry name" value="unchar_dom_1"/>
    <property type="match status" value="1"/>
</dbReference>
<dbReference type="CDD" id="cd03443">
    <property type="entry name" value="PaaI_thioesterase"/>
    <property type="match status" value="1"/>
</dbReference>
<protein>
    <submittedName>
        <fullName evidence="4">Phenylacetic acid degradation protein</fullName>
    </submittedName>
</protein>
<dbReference type="SUPFAM" id="SSF54637">
    <property type="entry name" value="Thioesterase/thiol ester dehydrase-isomerase"/>
    <property type="match status" value="1"/>
</dbReference>
<keyword evidence="2" id="KW-0378">Hydrolase</keyword>
<dbReference type="AlphaFoldDB" id="A0A2V4KP50"/>
<dbReference type="PANTHER" id="PTHR21660">
    <property type="entry name" value="THIOESTERASE SUPERFAMILY MEMBER-RELATED"/>
    <property type="match status" value="1"/>
</dbReference>
<evidence type="ECO:0000256" key="2">
    <source>
        <dbReference type="ARBA" id="ARBA00022801"/>
    </source>
</evidence>
<sequence length="143" mass="15196">MNPQQMTGLQIMQAFAAGHFPKPGIAKTMPMEVEIVEANRVVFAVTADERHTNPLGGVHGGFAATVLDSVTGCATHTALGAGESYGTIELNVKMSKAIPFNRTLRAEGKVINVSSRLVISEGSIRDEDGTLYAYGTATCMILR</sequence>
<evidence type="ECO:0000313" key="5">
    <source>
        <dbReference type="Proteomes" id="UP000248146"/>
    </source>
</evidence>
<dbReference type="Proteomes" id="UP000248146">
    <property type="component" value="Unassembled WGS sequence"/>
</dbReference>
<accession>A0A2V4KP50</accession>
<dbReference type="InterPro" id="IPR039298">
    <property type="entry name" value="ACOT13"/>
</dbReference>
<comment type="similarity">
    <text evidence="1">Belongs to the thioesterase PaaI family.</text>
</comment>
<dbReference type="RefSeq" id="WP_110683379.1">
    <property type="nucleotide sequence ID" value="NZ_CP154874.1"/>
</dbReference>
<name>A0A2V4KP50_AQUAC</name>
<comment type="caution">
    <text evidence="4">The sequence shown here is derived from an EMBL/GenBank/DDBJ whole genome shotgun (WGS) entry which is preliminary data.</text>
</comment>
<dbReference type="GO" id="GO:0047617">
    <property type="term" value="F:fatty acyl-CoA hydrolase activity"/>
    <property type="evidence" value="ECO:0007669"/>
    <property type="project" value="InterPro"/>
</dbReference>
<feature type="domain" description="Thioesterase" evidence="3">
    <location>
        <begin position="56"/>
        <end position="132"/>
    </location>
</feature>
<reference evidence="4 5" key="1">
    <citation type="submission" date="2018-06" db="EMBL/GenBank/DDBJ databases">
        <title>Pseudomonas diversity within urban Lake Michigan freshwaters.</title>
        <authorList>
            <person name="Batrich M."/>
            <person name="Hatzopoulos T."/>
            <person name="Putonti C."/>
        </authorList>
    </citation>
    <scope>NUCLEOTIDE SEQUENCE [LARGE SCALE GENOMIC DNA]</scope>
    <source>
        <strain evidence="4 5">MB-090714</strain>
    </source>
</reference>
<evidence type="ECO:0000256" key="1">
    <source>
        <dbReference type="ARBA" id="ARBA00008324"/>
    </source>
</evidence>
<organism evidence="4 5">
    <name type="scientific">Aquipseudomonas alcaligenes</name>
    <name type="common">Pseudomonas alcaligenes</name>
    <dbReference type="NCBI Taxonomy" id="43263"/>
    <lineage>
        <taxon>Bacteria</taxon>
        <taxon>Pseudomonadati</taxon>
        <taxon>Pseudomonadota</taxon>
        <taxon>Gammaproteobacteria</taxon>
        <taxon>Pseudomonadales</taxon>
        <taxon>Pseudomonadaceae</taxon>
        <taxon>Aquipseudomonas</taxon>
    </lineage>
</organism>
<dbReference type="Pfam" id="PF03061">
    <property type="entry name" value="4HBT"/>
    <property type="match status" value="1"/>
</dbReference>
<evidence type="ECO:0000313" key="4">
    <source>
        <dbReference type="EMBL" id="PYC21859.1"/>
    </source>
</evidence>
<evidence type="ECO:0000259" key="3">
    <source>
        <dbReference type="Pfam" id="PF03061"/>
    </source>
</evidence>
<dbReference type="InterPro" id="IPR006683">
    <property type="entry name" value="Thioestr_dom"/>
</dbReference>
<gene>
    <name evidence="4" type="ORF">DMO17_15475</name>
</gene>